<evidence type="ECO:0000313" key="2">
    <source>
        <dbReference type="Proteomes" id="UP000636709"/>
    </source>
</evidence>
<gene>
    <name evidence="1" type="ORF">HU200_066199</name>
</gene>
<dbReference type="OrthoDB" id="720509at2759"/>
<proteinExistence type="predicted"/>
<accession>A0A835A2J4</accession>
<dbReference type="AlphaFoldDB" id="A0A835A2J4"/>
<name>A0A835A2J4_9POAL</name>
<dbReference type="EMBL" id="JACEFO010003023">
    <property type="protein sequence ID" value="KAF8645278.1"/>
    <property type="molecule type" value="Genomic_DNA"/>
</dbReference>
<keyword evidence="2" id="KW-1185">Reference proteome</keyword>
<sequence>MPLLGLPSGFRPLPRNGRGSTVAGFIMVLRSTTGDRSLSSSRSHPDCIDGCHEELPAIFPIFEVLGQASVGLLLWFPAIGEFATSGGGNGSFPFLPSGVGGFFLYPGGLVAGSFLHPPRLLAPSAGVGASFFFLGPHRSGFVGSRLRFAEEAVILTAAPIPEDAKGLHGYKHLVPSGDDLRFYLRPKDLTWGCPWETIHALRDHVVGQATSMALREDYKKKWNHHRRLARNMRWSLPGQH</sequence>
<protein>
    <submittedName>
        <fullName evidence="1">Uncharacterized protein</fullName>
    </submittedName>
</protein>
<comment type="caution">
    <text evidence="1">The sequence shown here is derived from an EMBL/GenBank/DDBJ whole genome shotgun (WGS) entry which is preliminary data.</text>
</comment>
<reference evidence="1" key="1">
    <citation type="submission" date="2020-07" db="EMBL/GenBank/DDBJ databases">
        <title>Genome sequence and genetic diversity analysis of an under-domesticated orphan crop, white fonio (Digitaria exilis).</title>
        <authorList>
            <person name="Bennetzen J.L."/>
            <person name="Chen S."/>
            <person name="Ma X."/>
            <person name="Wang X."/>
            <person name="Yssel A.E.J."/>
            <person name="Chaluvadi S.R."/>
            <person name="Johnson M."/>
            <person name="Gangashetty P."/>
            <person name="Hamidou F."/>
            <person name="Sanogo M.D."/>
            <person name="Zwaenepoel A."/>
            <person name="Wallace J."/>
            <person name="Van De Peer Y."/>
            <person name="Van Deynze A."/>
        </authorList>
    </citation>
    <scope>NUCLEOTIDE SEQUENCE</scope>
    <source>
        <tissue evidence="1">Leaves</tissue>
    </source>
</reference>
<dbReference type="Proteomes" id="UP000636709">
    <property type="component" value="Unassembled WGS sequence"/>
</dbReference>
<evidence type="ECO:0000313" key="1">
    <source>
        <dbReference type="EMBL" id="KAF8645278.1"/>
    </source>
</evidence>
<organism evidence="1 2">
    <name type="scientific">Digitaria exilis</name>
    <dbReference type="NCBI Taxonomy" id="1010633"/>
    <lineage>
        <taxon>Eukaryota</taxon>
        <taxon>Viridiplantae</taxon>
        <taxon>Streptophyta</taxon>
        <taxon>Embryophyta</taxon>
        <taxon>Tracheophyta</taxon>
        <taxon>Spermatophyta</taxon>
        <taxon>Magnoliopsida</taxon>
        <taxon>Liliopsida</taxon>
        <taxon>Poales</taxon>
        <taxon>Poaceae</taxon>
        <taxon>PACMAD clade</taxon>
        <taxon>Panicoideae</taxon>
        <taxon>Panicodae</taxon>
        <taxon>Paniceae</taxon>
        <taxon>Anthephorinae</taxon>
        <taxon>Digitaria</taxon>
    </lineage>
</organism>